<comment type="similarity">
    <text evidence="2 6">Belongs to the dTDP-4-dehydrorhamnose reductase family.</text>
</comment>
<proteinExistence type="inferred from homology"/>
<dbReference type="HOGENOM" id="CLU_045518_1_0_4"/>
<keyword evidence="9" id="KW-1185">Reference proteome</keyword>
<evidence type="ECO:0000313" key="9">
    <source>
        <dbReference type="Proteomes" id="UP000005835"/>
    </source>
</evidence>
<dbReference type="Proteomes" id="UP000005835">
    <property type="component" value="Unassembled WGS sequence"/>
</dbReference>
<evidence type="ECO:0000256" key="3">
    <source>
        <dbReference type="ARBA" id="ARBA00012929"/>
    </source>
</evidence>
<comment type="pathway">
    <text evidence="1 6">Carbohydrate biosynthesis; dTDP-L-rhamnose biosynthesis.</text>
</comment>
<dbReference type="Gene3D" id="3.40.50.720">
    <property type="entry name" value="NAD(P)-binding Rossmann-like Domain"/>
    <property type="match status" value="1"/>
</dbReference>
<dbReference type="SUPFAM" id="SSF51735">
    <property type="entry name" value="NAD(P)-binding Rossmann-fold domains"/>
    <property type="match status" value="1"/>
</dbReference>
<protein>
    <recommendedName>
        <fullName evidence="4 6">dTDP-4-dehydrorhamnose reductase</fullName>
        <ecNumber evidence="3 6">1.1.1.133</ecNumber>
    </recommendedName>
</protein>
<organism evidence="8 9">
    <name type="scientific">Sutterella wadsworthensis 2_1_59BFAA</name>
    <dbReference type="NCBI Taxonomy" id="742823"/>
    <lineage>
        <taxon>Bacteria</taxon>
        <taxon>Pseudomonadati</taxon>
        <taxon>Pseudomonadota</taxon>
        <taxon>Betaproteobacteria</taxon>
        <taxon>Burkholderiales</taxon>
        <taxon>Sutterellaceae</taxon>
        <taxon>Sutterella</taxon>
    </lineage>
</organism>
<dbReference type="EC" id="1.1.1.133" evidence="3 6"/>
<comment type="caution">
    <text evidence="8">The sequence shown here is derived from an EMBL/GenBank/DDBJ whole genome shotgun (WGS) entry which is preliminary data.</text>
</comment>
<dbReference type="Pfam" id="PF04321">
    <property type="entry name" value="RmlD_sub_bind"/>
    <property type="match status" value="1"/>
</dbReference>
<keyword evidence="6" id="KW-0521">NADP</keyword>
<dbReference type="Gene3D" id="3.90.25.10">
    <property type="entry name" value="UDP-galactose 4-epimerase, domain 1"/>
    <property type="match status" value="1"/>
</dbReference>
<dbReference type="EMBL" id="ADMG01000016">
    <property type="protein sequence ID" value="EKB31950.1"/>
    <property type="molecule type" value="Genomic_DNA"/>
</dbReference>
<evidence type="ECO:0000256" key="5">
    <source>
        <dbReference type="ARBA" id="ARBA00048200"/>
    </source>
</evidence>
<keyword evidence="6" id="KW-0560">Oxidoreductase</keyword>
<dbReference type="PANTHER" id="PTHR10491:SF4">
    <property type="entry name" value="METHIONINE ADENOSYLTRANSFERASE 2 SUBUNIT BETA"/>
    <property type="match status" value="1"/>
</dbReference>
<dbReference type="GO" id="GO:0019305">
    <property type="term" value="P:dTDP-rhamnose biosynthetic process"/>
    <property type="evidence" value="ECO:0007669"/>
    <property type="project" value="UniProtKB-UniPathway"/>
</dbReference>
<comment type="catalytic activity">
    <reaction evidence="5 6">
        <text>dTDP-beta-L-rhamnose + NADP(+) = dTDP-4-dehydro-beta-L-rhamnose + NADPH + H(+)</text>
        <dbReference type="Rhea" id="RHEA:21796"/>
        <dbReference type="ChEBI" id="CHEBI:15378"/>
        <dbReference type="ChEBI" id="CHEBI:57510"/>
        <dbReference type="ChEBI" id="CHEBI:57783"/>
        <dbReference type="ChEBI" id="CHEBI:58349"/>
        <dbReference type="ChEBI" id="CHEBI:62830"/>
        <dbReference type="EC" id="1.1.1.133"/>
    </reaction>
</comment>
<dbReference type="GO" id="GO:0005829">
    <property type="term" value="C:cytosol"/>
    <property type="evidence" value="ECO:0007669"/>
    <property type="project" value="TreeGrafter"/>
</dbReference>
<dbReference type="OrthoDB" id="9803892at2"/>
<evidence type="ECO:0000256" key="4">
    <source>
        <dbReference type="ARBA" id="ARBA00017099"/>
    </source>
</evidence>
<dbReference type="STRING" id="742823.HMPREF9465_00527"/>
<accession>K1JJX7</accession>
<evidence type="ECO:0000256" key="1">
    <source>
        <dbReference type="ARBA" id="ARBA00004781"/>
    </source>
</evidence>
<dbReference type="InterPro" id="IPR029903">
    <property type="entry name" value="RmlD-like-bd"/>
</dbReference>
<reference evidence="8 9" key="1">
    <citation type="submission" date="2012-05" db="EMBL/GenBank/DDBJ databases">
        <title>The Genome Sequence of Sutterella wadsworthensis 2_1_59BFAA.</title>
        <authorList>
            <consortium name="The Broad Institute Genome Sequencing Platform"/>
            <person name="Earl A."/>
            <person name="Ward D."/>
            <person name="Feldgarden M."/>
            <person name="Gevers D."/>
            <person name="Daigneault M."/>
            <person name="Strauss J."/>
            <person name="Allen-Vercoe E."/>
            <person name="Walker B."/>
            <person name="Young S.K."/>
            <person name="Zeng Q."/>
            <person name="Gargeya S."/>
            <person name="Fitzgerald M."/>
            <person name="Haas B."/>
            <person name="Abouelleil A."/>
            <person name="Alvarado L."/>
            <person name="Arachchi H.M."/>
            <person name="Berlin A.M."/>
            <person name="Chapman S.B."/>
            <person name="Goldberg J."/>
            <person name="Griggs A."/>
            <person name="Gujja S."/>
            <person name="Hansen M."/>
            <person name="Howarth C."/>
            <person name="Imamovic A."/>
            <person name="Larimer J."/>
            <person name="McCowen C."/>
            <person name="Montmayeur A."/>
            <person name="Murphy C."/>
            <person name="Neiman D."/>
            <person name="Pearson M."/>
            <person name="Priest M."/>
            <person name="Roberts A."/>
            <person name="Saif S."/>
            <person name="Shea T."/>
            <person name="Sisk P."/>
            <person name="Sykes S."/>
            <person name="Wortman J."/>
            <person name="Nusbaum C."/>
            <person name="Birren B."/>
        </authorList>
    </citation>
    <scope>NUCLEOTIDE SEQUENCE [LARGE SCALE GENOMIC DNA]</scope>
    <source>
        <strain evidence="8 9">2_1_59BFAA</strain>
    </source>
</reference>
<dbReference type="PATRIC" id="fig|742823.3.peg.524"/>
<evidence type="ECO:0000313" key="8">
    <source>
        <dbReference type="EMBL" id="EKB31950.1"/>
    </source>
</evidence>
<dbReference type="AlphaFoldDB" id="K1JJX7"/>
<dbReference type="GO" id="GO:0008831">
    <property type="term" value="F:dTDP-4-dehydrorhamnose reductase activity"/>
    <property type="evidence" value="ECO:0007669"/>
    <property type="project" value="UniProtKB-EC"/>
</dbReference>
<gene>
    <name evidence="8" type="ORF">HMPREF9465_00527</name>
</gene>
<evidence type="ECO:0000259" key="7">
    <source>
        <dbReference type="Pfam" id="PF04321"/>
    </source>
</evidence>
<dbReference type="PANTHER" id="PTHR10491">
    <property type="entry name" value="DTDP-4-DEHYDRORHAMNOSE REDUCTASE"/>
    <property type="match status" value="1"/>
</dbReference>
<dbReference type="InterPro" id="IPR005913">
    <property type="entry name" value="dTDP_dehydrorham_reduct"/>
</dbReference>
<dbReference type="InterPro" id="IPR036291">
    <property type="entry name" value="NAD(P)-bd_dom_sf"/>
</dbReference>
<dbReference type="UniPathway" id="UPA00124"/>
<name>K1JJX7_9BURK</name>
<evidence type="ECO:0000256" key="6">
    <source>
        <dbReference type="RuleBase" id="RU364082"/>
    </source>
</evidence>
<comment type="cofactor">
    <cofactor evidence="6">
        <name>Mg(2+)</name>
        <dbReference type="ChEBI" id="CHEBI:18420"/>
    </cofactor>
    <text evidence="6">Binds 1 Mg(2+) ion per monomer.</text>
</comment>
<dbReference type="eggNOG" id="COG1091">
    <property type="taxonomic scope" value="Bacteria"/>
</dbReference>
<comment type="function">
    <text evidence="6">Catalyzes the reduction of dTDP-6-deoxy-L-lyxo-4-hexulose to yield dTDP-L-rhamnose.</text>
</comment>
<feature type="domain" description="RmlD-like substrate binding" evidence="7">
    <location>
        <begin position="1"/>
        <end position="240"/>
    </location>
</feature>
<sequence>MSVMILGASGRLGRALWESRPQTLEVTALTHAELDVTDIRAVEAVIALARPDVVINAAAWTDVAGAQTNAAAARAVNAVAPGAMGRLFARTGVRIVHFSTDYVFSGEGSSPWNEASEAHPRQAGVYGVTKHEGERLLEESGVSGAIVRAGWLHSGERDFVKAILSAAAEGRALCVTASQIGTPTSTEALARWTWDALPELTPVDRLTTVHYVEEGGWISRADMAVHALEAAEDRAIRLGEFKLAIRFRKAREGMRRTDADDGFRPLNCRLSSLKKDEFPRTERWMEGVDKSVDIVVEAKKSLWITQK</sequence>
<evidence type="ECO:0000256" key="2">
    <source>
        <dbReference type="ARBA" id="ARBA00010944"/>
    </source>
</evidence>